<organism evidence="1 2">
    <name type="scientific">Paenibacillus mucilaginosus (strain KNP414)</name>
    <dbReference type="NCBI Taxonomy" id="1036673"/>
    <lineage>
        <taxon>Bacteria</taxon>
        <taxon>Bacillati</taxon>
        <taxon>Bacillota</taxon>
        <taxon>Bacilli</taxon>
        <taxon>Bacillales</taxon>
        <taxon>Paenibacillaceae</taxon>
        <taxon>Paenibacillus</taxon>
    </lineage>
</organism>
<dbReference type="EMBL" id="CP002869">
    <property type="protein sequence ID" value="AEI42204.1"/>
    <property type="molecule type" value="Genomic_DNA"/>
</dbReference>
<dbReference type="Proteomes" id="UP000006620">
    <property type="component" value="Chromosome"/>
</dbReference>
<gene>
    <name evidence="1" type="ordered locus">KNP414_03665</name>
</gene>
<accession>F8FFH6</accession>
<name>F8FFH6_PAEMK</name>
<dbReference type="KEGG" id="pms:KNP414_03665"/>
<dbReference type="HOGENOM" id="CLU_3186670_0_0_9"/>
<evidence type="ECO:0000313" key="2">
    <source>
        <dbReference type="Proteomes" id="UP000006620"/>
    </source>
</evidence>
<evidence type="ECO:0000313" key="1">
    <source>
        <dbReference type="EMBL" id="AEI42204.1"/>
    </source>
</evidence>
<dbReference type="AlphaFoldDB" id="F8FFH6"/>
<sequence>MGLCENTIFRRTGGGQALVQVFPPRHEYNGFGMSLGKEEHAFPIYP</sequence>
<reference evidence="2" key="1">
    <citation type="submission" date="2011-06" db="EMBL/GenBank/DDBJ databases">
        <title>Complete genome sequence of Paenibacillus mucilaginosus KNP414.</title>
        <authorList>
            <person name="Wang J."/>
            <person name="Hu S."/>
            <person name="Hu X."/>
            <person name="Zhang B."/>
            <person name="Dong D."/>
            <person name="Zhang S."/>
            <person name="Zhao K."/>
            <person name="Wu D."/>
        </authorList>
    </citation>
    <scope>NUCLEOTIDE SEQUENCE [LARGE SCALE GENOMIC DNA]</scope>
    <source>
        <strain evidence="2">KNP414</strain>
    </source>
</reference>
<reference evidence="1 2" key="2">
    <citation type="journal article" date="2013" name="Genome Announc.">
        <title>Genome Sequence of Growth-Improving Paenibacillus mucilaginosus Strain KNP414.</title>
        <authorList>
            <person name="Lu J.J."/>
            <person name="Wang J.F."/>
            <person name="Hu X.F."/>
        </authorList>
    </citation>
    <scope>NUCLEOTIDE SEQUENCE [LARGE SCALE GENOMIC DNA]</scope>
    <source>
        <strain evidence="1 2">KNP414</strain>
    </source>
</reference>
<protein>
    <submittedName>
        <fullName evidence="1">Uncharacterized protein</fullName>
    </submittedName>
</protein>
<proteinExistence type="predicted"/>